<keyword evidence="7" id="KW-1185">Reference proteome</keyword>
<dbReference type="Pfam" id="PF07804">
    <property type="entry name" value="HipA_C"/>
    <property type="match status" value="1"/>
</dbReference>
<protein>
    <submittedName>
        <fullName evidence="6">HipA domain-containing protein</fullName>
    </submittedName>
</protein>
<dbReference type="InterPro" id="IPR017508">
    <property type="entry name" value="HipA_N1"/>
</dbReference>
<reference evidence="6 7" key="1">
    <citation type="submission" date="2024-01" db="EMBL/GenBank/DDBJ databases">
        <title>novel species in genus Adlercreutzia.</title>
        <authorList>
            <person name="Liu X."/>
        </authorList>
    </citation>
    <scope>NUCLEOTIDE SEQUENCE [LARGE SCALE GENOMIC DNA]</scope>
    <source>
        <strain evidence="6 7">R22</strain>
    </source>
</reference>
<evidence type="ECO:0000313" key="6">
    <source>
        <dbReference type="EMBL" id="MEC4294978.1"/>
    </source>
</evidence>
<dbReference type="Proteomes" id="UP001343724">
    <property type="component" value="Unassembled WGS sequence"/>
</dbReference>
<evidence type="ECO:0000313" key="7">
    <source>
        <dbReference type="Proteomes" id="UP001343724"/>
    </source>
</evidence>
<dbReference type="InterPro" id="IPR012893">
    <property type="entry name" value="HipA-like_C"/>
</dbReference>
<feature type="domain" description="HipA N-terminal subdomain 1" evidence="5">
    <location>
        <begin position="15"/>
        <end position="107"/>
    </location>
</feature>
<dbReference type="RefSeq" id="WP_326454683.1">
    <property type="nucleotide sequence ID" value="NZ_JAYMFH010000007.1"/>
</dbReference>
<proteinExistence type="inferred from homology"/>
<dbReference type="PANTHER" id="PTHR37419">
    <property type="entry name" value="SERINE/THREONINE-PROTEIN KINASE TOXIN HIPA"/>
    <property type="match status" value="1"/>
</dbReference>
<dbReference type="PANTHER" id="PTHR37419:SF1">
    <property type="entry name" value="SERINE_THREONINE-PROTEIN KINASE TOXIN HIPA"/>
    <property type="match status" value="1"/>
</dbReference>
<dbReference type="NCBIfam" id="TIGR03071">
    <property type="entry name" value="couple_hipA"/>
    <property type="match status" value="1"/>
</dbReference>
<dbReference type="InterPro" id="IPR052028">
    <property type="entry name" value="HipA_Ser/Thr_kinase"/>
</dbReference>
<evidence type="ECO:0000259" key="5">
    <source>
        <dbReference type="Pfam" id="PF13657"/>
    </source>
</evidence>
<evidence type="ECO:0000256" key="3">
    <source>
        <dbReference type="ARBA" id="ARBA00022777"/>
    </source>
</evidence>
<dbReference type="EMBL" id="JAYMFH010000007">
    <property type="protein sequence ID" value="MEC4294978.1"/>
    <property type="molecule type" value="Genomic_DNA"/>
</dbReference>
<evidence type="ECO:0000256" key="2">
    <source>
        <dbReference type="ARBA" id="ARBA00022679"/>
    </source>
</evidence>
<comment type="similarity">
    <text evidence="1">Belongs to the HipA Ser/Thr kinase family.</text>
</comment>
<keyword evidence="3" id="KW-0418">Kinase</keyword>
<dbReference type="Pfam" id="PF13657">
    <property type="entry name" value="Couple_hipA"/>
    <property type="match status" value="1"/>
</dbReference>
<keyword evidence="2" id="KW-0808">Transferase</keyword>
<feature type="domain" description="HipA-like C-terminal" evidence="4">
    <location>
        <begin position="149"/>
        <end position="390"/>
    </location>
</feature>
<evidence type="ECO:0000256" key="1">
    <source>
        <dbReference type="ARBA" id="ARBA00010164"/>
    </source>
</evidence>
<dbReference type="Gene3D" id="1.10.1070.20">
    <property type="match status" value="1"/>
</dbReference>
<sequence length="430" mass="48168">MRLEVYRDFHGAWELVGAFAPARDEVCFFYDVGYVQRGEERGEWGVSESLPLDFGPYEPREYAPFFHGLLPEGTVLANLAERYQVPRNDFLAFFEKLGCESIGALTFVAEGAKLADFKPSYALLESSTIDRMREDAERAVTEMTDELRLSLSGAQSKVAWCLPAEIDARDAALCDWRLPLGTAPSSHIVKVARKGREELAYNEFACMEIARQCGFVTPDVALVPEIPGAIAVKRYDRVSIGEGGLVRLHQEDFCQARGLPLYLKYADAHPEVSYVRVIAELVGAVSENPVQDRLELARRLLFHYLIGNSDNHLKNYAFLYSADWRHRTLAPLYDLTCIPLTGYSTKMAFALGSHRELSEITPGDLARMAQDMGVSLTVLRREARRIAERFGAIAPALFEMSEVQTMARRILENAEPRRAVLESFASPNAA</sequence>
<gene>
    <name evidence="6" type="ORF">VJ920_06625</name>
</gene>
<organism evidence="6 7">
    <name type="scientific">Adlercreutzia shanghongiae</name>
    <dbReference type="NCBI Taxonomy" id="3111773"/>
    <lineage>
        <taxon>Bacteria</taxon>
        <taxon>Bacillati</taxon>
        <taxon>Actinomycetota</taxon>
        <taxon>Coriobacteriia</taxon>
        <taxon>Eggerthellales</taxon>
        <taxon>Eggerthellaceae</taxon>
        <taxon>Adlercreutzia</taxon>
    </lineage>
</organism>
<accession>A0ABU6IYR7</accession>
<name>A0ABU6IYR7_9ACTN</name>
<comment type="caution">
    <text evidence="6">The sequence shown here is derived from an EMBL/GenBank/DDBJ whole genome shotgun (WGS) entry which is preliminary data.</text>
</comment>
<evidence type="ECO:0000259" key="4">
    <source>
        <dbReference type="Pfam" id="PF07804"/>
    </source>
</evidence>